<protein>
    <recommendedName>
        <fullName evidence="4">DUF3108 domain-containing protein</fullName>
    </recommendedName>
</protein>
<gene>
    <name evidence="2" type="ORF">BN873_150206</name>
</gene>
<accession>W6MBN4</accession>
<reference evidence="2" key="1">
    <citation type="submission" date="2013-07" db="EMBL/GenBank/DDBJ databases">
        <authorList>
            <person name="McIlroy S."/>
        </authorList>
    </citation>
    <scope>NUCLEOTIDE SEQUENCE [LARGE SCALE GENOMIC DNA]</scope>
    <source>
        <strain evidence="2">Run_A_D11</strain>
    </source>
</reference>
<organism evidence="2 3">
    <name type="scientific">Candidatus Competibacter denitrificans Run_A_D11</name>
    <dbReference type="NCBI Taxonomy" id="1400863"/>
    <lineage>
        <taxon>Bacteria</taxon>
        <taxon>Pseudomonadati</taxon>
        <taxon>Pseudomonadota</taxon>
        <taxon>Gammaproteobacteria</taxon>
        <taxon>Candidatus Competibacteraceae</taxon>
        <taxon>Candidatus Competibacter</taxon>
    </lineage>
</organism>
<comment type="caution">
    <text evidence="2">The sequence shown here is derived from an EMBL/GenBank/DDBJ whole genome shotgun (WGS) entry which is preliminary data.</text>
</comment>
<dbReference type="STRING" id="1400863.BN873_150206"/>
<proteinExistence type="predicted"/>
<dbReference type="EMBL" id="CBTJ020000020">
    <property type="protein sequence ID" value="CDI01418.1"/>
    <property type="molecule type" value="Genomic_DNA"/>
</dbReference>
<dbReference type="PROSITE" id="PS51257">
    <property type="entry name" value="PROKAR_LIPOPROTEIN"/>
    <property type="match status" value="1"/>
</dbReference>
<dbReference type="Proteomes" id="UP000035760">
    <property type="component" value="Unassembled WGS sequence"/>
</dbReference>
<feature type="signal peptide" evidence="1">
    <location>
        <begin position="1"/>
        <end position="23"/>
    </location>
</feature>
<keyword evidence="3" id="KW-1185">Reference proteome</keyword>
<dbReference type="Pfam" id="PF11306">
    <property type="entry name" value="DUF3108"/>
    <property type="match status" value="1"/>
</dbReference>
<sequence>MTLSLRTAVLVASLLLGCSVAQADADPLPVSPFRARFEVYGSGIPIGEAVMTLAATGPGTYQMRSEVRPNALATLLVSGQIDEQVRGEIRAEVIRPTHYERRMETSKKKQTVQLQFDWAANRLEARDNEAHASLPLTPGVLDPLSLNLRVMADLRRGHLADQYSLADETEIKSYQINNEGEETLDTSLGKLRAVRISQSKPGKTRITRFWFAPDLQYLPVRIAQHKDGKELLRMEIRALDR</sequence>
<evidence type="ECO:0000313" key="3">
    <source>
        <dbReference type="Proteomes" id="UP000035760"/>
    </source>
</evidence>
<keyword evidence="1" id="KW-0732">Signal</keyword>
<name>W6MBN4_9GAMM</name>
<evidence type="ECO:0008006" key="4">
    <source>
        <dbReference type="Google" id="ProtNLM"/>
    </source>
</evidence>
<dbReference type="AlphaFoldDB" id="W6MBN4"/>
<dbReference type="RefSeq" id="WP_048670523.1">
    <property type="nucleotide sequence ID" value="NZ_CBTJ020000020.1"/>
</dbReference>
<feature type="chain" id="PRO_5004880098" description="DUF3108 domain-containing protein" evidence="1">
    <location>
        <begin position="24"/>
        <end position="241"/>
    </location>
</feature>
<evidence type="ECO:0000313" key="2">
    <source>
        <dbReference type="EMBL" id="CDI01418.1"/>
    </source>
</evidence>
<reference evidence="2" key="2">
    <citation type="submission" date="2014-03" db="EMBL/GenBank/DDBJ databases">
        <title>Candidatus Competibacter-lineage genomes retrieved from metagenomes reveal functional metabolic diversity.</title>
        <authorList>
            <person name="McIlroy S.J."/>
            <person name="Albertsen M."/>
            <person name="Andresen E.K."/>
            <person name="Saunders A.M."/>
            <person name="Kristiansen R."/>
            <person name="Stokholm-Bjerregaard M."/>
            <person name="Nielsen K.L."/>
            <person name="Nielsen P.H."/>
        </authorList>
    </citation>
    <scope>NUCLEOTIDE SEQUENCE</scope>
    <source>
        <strain evidence="2">Run_A_D11</strain>
    </source>
</reference>
<evidence type="ECO:0000256" key="1">
    <source>
        <dbReference type="SAM" id="SignalP"/>
    </source>
</evidence>
<dbReference type="InterPro" id="IPR021457">
    <property type="entry name" value="DUF3108"/>
</dbReference>